<dbReference type="Proteomes" id="UP001501427">
    <property type="component" value="Unassembled WGS sequence"/>
</dbReference>
<protein>
    <submittedName>
        <fullName evidence="2">Phosphotransferase</fullName>
    </submittedName>
</protein>
<evidence type="ECO:0000313" key="4">
    <source>
        <dbReference type="Proteomes" id="UP000549343"/>
    </source>
</evidence>
<keyword evidence="5" id="KW-1185">Reference proteome</keyword>
<proteinExistence type="predicted"/>
<reference evidence="2" key="4">
    <citation type="submission" date="2023-12" db="EMBL/GenBank/DDBJ databases">
        <authorList>
            <person name="Sun Q."/>
            <person name="Inoue M."/>
        </authorList>
    </citation>
    <scope>NUCLEOTIDE SEQUENCE</scope>
    <source>
        <strain evidence="2">JCM 10667</strain>
    </source>
</reference>
<dbReference type="PANTHER" id="PTHR11012">
    <property type="entry name" value="PROTEIN KINASE-LIKE DOMAIN-CONTAINING"/>
    <property type="match status" value="1"/>
</dbReference>
<evidence type="ECO:0000313" key="2">
    <source>
        <dbReference type="EMBL" id="GAA0567029.1"/>
    </source>
</evidence>
<dbReference type="SMART" id="SM00587">
    <property type="entry name" value="CHK"/>
    <property type="match status" value="1"/>
</dbReference>
<reference evidence="2" key="1">
    <citation type="journal article" date="2014" name="Int. J. Syst. Evol. Microbiol.">
        <title>Complete genome of a new Firmicutes species belonging to the dominant human colonic microbiota ('Ruminococcus bicirculans') reveals two chromosomes and a selective capacity to utilize plant glucans.</title>
        <authorList>
            <consortium name="NISC Comparative Sequencing Program"/>
            <person name="Wegmann U."/>
            <person name="Louis P."/>
            <person name="Goesmann A."/>
            <person name="Henrissat B."/>
            <person name="Duncan S.H."/>
            <person name="Flint H.J."/>
        </authorList>
    </citation>
    <scope>NUCLEOTIDE SEQUENCE</scope>
    <source>
        <strain evidence="2">JCM 10667</strain>
    </source>
</reference>
<evidence type="ECO:0000313" key="5">
    <source>
        <dbReference type="Proteomes" id="UP001501427"/>
    </source>
</evidence>
<feature type="domain" description="CHK kinase-like" evidence="1">
    <location>
        <begin position="103"/>
        <end position="279"/>
    </location>
</feature>
<dbReference type="InterPro" id="IPR015897">
    <property type="entry name" value="CHK_kinase-like"/>
</dbReference>
<dbReference type="AlphaFoldDB" id="A0A7W7IDM2"/>
<dbReference type="PANTHER" id="PTHR11012:SF30">
    <property type="entry name" value="PROTEIN KINASE-LIKE DOMAIN-CONTAINING"/>
    <property type="match status" value="1"/>
</dbReference>
<comment type="caution">
    <text evidence="3">The sequence shown here is derived from an EMBL/GenBank/DDBJ whole genome shotgun (WGS) entry which is preliminary data.</text>
</comment>
<gene>
    <name evidence="3" type="ORF">F4557_003362</name>
    <name evidence="2" type="ORF">GCM10009546_31900</name>
</gene>
<dbReference type="EMBL" id="JACHMV010000001">
    <property type="protein sequence ID" value="MBB4774944.1"/>
    <property type="molecule type" value="Genomic_DNA"/>
</dbReference>
<dbReference type="Pfam" id="PF02958">
    <property type="entry name" value="EcKL"/>
    <property type="match status" value="1"/>
</dbReference>
<evidence type="ECO:0000313" key="3">
    <source>
        <dbReference type="EMBL" id="MBB4774944.1"/>
    </source>
</evidence>
<reference evidence="5" key="2">
    <citation type="journal article" date="2019" name="Int. J. Syst. Evol. Microbiol.">
        <title>The Global Catalogue of Microorganisms (GCM) 10K type strain sequencing project: providing services to taxonomists for standard genome sequencing and annotation.</title>
        <authorList>
            <consortium name="The Broad Institute Genomics Platform"/>
            <consortium name="The Broad Institute Genome Sequencing Center for Infectious Disease"/>
            <person name="Wu L."/>
            <person name="Ma J."/>
        </authorList>
    </citation>
    <scope>NUCLEOTIDE SEQUENCE [LARGE SCALE GENOMIC DNA]</scope>
    <source>
        <strain evidence="5">JCM 10667</strain>
    </source>
</reference>
<dbReference type="EMBL" id="BAAAHD010000025">
    <property type="protein sequence ID" value="GAA0567029.1"/>
    <property type="molecule type" value="Genomic_DNA"/>
</dbReference>
<accession>A0A7W7IDM2</accession>
<sequence length="337" mass="36555">MTPADLTPAWLGGVLDSRVDEVAAEPVGTGQIGACFRLTVTGDGVPGRLVAKLPAADPAARALLGGAYRTEVLFYRDIAPTVAIRTPRCHHAAIDPGTFDFVLLLEDLSPAAQGDQLAGCPPRQAAACMTALAGLHGPRWCDDSLLGIEGLHHNTAADADTLAEVYAPAVETFIDRFGDRLHPADRETLRRTTDTIGPWLVARSERFGLVHGDYRLDNILFPPDGDPPTTVDWQTLTIGLPARDLSYFLATSLTTDDRRTHERDLVARYHEALLTHGVSDYPLDLCWDDYRFALLQGPLITVLGCAYGTPTERGDTMFLTMATRACTTIRDLDPPTP</sequence>
<evidence type="ECO:0000259" key="1">
    <source>
        <dbReference type="SMART" id="SM00587"/>
    </source>
</evidence>
<reference evidence="3 4" key="3">
    <citation type="submission" date="2020-08" db="EMBL/GenBank/DDBJ databases">
        <title>Sequencing the genomes of 1000 actinobacteria strains.</title>
        <authorList>
            <person name="Klenk H.-P."/>
        </authorList>
    </citation>
    <scope>NUCLEOTIDE SEQUENCE [LARGE SCALE GENOMIC DNA]</scope>
    <source>
        <strain evidence="3 4">DSM 44772</strain>
    </source>
</reference>
<dbReference type="Proteomes" id="UP000549343">
    <property type="component" value="Unassembled WGS sequence"/>
</dbReference>
<dbReference type="RefSeq" id="WP_184883918.1">
    <property type="nucleotide sequence ID" value="NZ_BAAAHD010000025.1"/>
</dbReference>
<dbReference type="SUPFAM" id="SSF56112">
    <property type="entry name" value="Protein kinase-like (PK-like)"/>
    <property type="match status" value="1"/>
</dbReference>
<dbReference type="InterPro" id="IPR004119">
    <property type="entry name" value="EcKL"/>
</dbReference>
<organism evidence="3 4">
    <name type="scientific">Actinomadura livida</name>
    <dbReference type="NCBI Taxonomy" id="79909"/>
    <lineage>
        <taxon>Bacteria</taxon>
        <taxon>Bacillati</taxon>
        <taxon>Actinomycetota</taxon>
        <taxon>Actinomycetes</taxon>
        <taxon>Streptosporangiales</taxon>
        <taxon>Thermomonosporaceae</taxon>
        <taxon>Actinomadura</taxon>
    </lineage>
</organism>
<name>A0A7W7IDM2_9ACTN</name>
<dbReference type="InterPro" id="IPR011009">
    <property type="entry name" value="Kinase-like_dom_sf"/>
</dbReference>
<dbReference type="Gene3D" id="3.90.1200.10">
    <property type="match status" value="1"/>
</dbReference>